<accession>A0A420FV90</accession>
<feature type="transmembrane region" description="Helical" evidence="2">
    <location>
        <begin position="9"/>
        <end position="26"/>
    </location>
</feature>
<sequence>MEKRSNEKIVIVGGGLSGLSLAYFLAKNNIRTSVVEASSRLGGRIQTTRGVLGTPLELGATWFYDMHRQLNALIEELGLIKYPQYAKGISLFQTDPNDPPQRFFVPESEQNYYRLVGGTQTLIDSLVKEIPADTFFLNTKVTHIRNDGAQIQLETSNGIIFEAAKVIICMPPQLISKQIIFTPDLPAAINTLLPAVQTWMGGSVKFTLEYETPFWRKNGFSGMVYSHTGTISEMYDHTNYEEDKFGFTGFLNPGSAYLSSAARKEQVLNELKHLLGVEATTPTAFYDKVWTDEFILDGSPIIARPHQNNGHPLLQQAYMDEKLYFAATETAHDYPGYMEGAVAAAHAVADKLTRNISSKKDL</sequence>
<evidence type="ECO:0000256" key="2">
    <source>
        <dbReference type="SAM" id="Phobius"/>
    </source>
</evidence>
<reference evidence="4 5" key="1">
    <citation type="submission" date="2016-07" db="EMBL/GenBank/DDBJ databases">
        <title>Genome analysis of Sphingobacterium siyangense T12B17.</title>
        <authorList>
            <person name="Xu D."/>
            <person name="Su Y."/>
            <person name="Zheng S."/>
        </authorList>
    </citation>
    <scope>NUCLEOTIDE SEQUENCE [LARGE SCALE GENOMIC DNA]</scope>
    <source>
        <strain evidence="4 5">T12B17</strain>
    </source>
</reference>
<comment type="caution">
    <text evidence="4">The sequence shown here is derived from an EMBL/GenBank/DDBJ whole genome shotgun (WGS) entry which is preliminary data.</text>
</comment>
<evidence type="ECO:0000313" key="4">
    <source>
        <dbReference type="EMBL" id="RKF36851.1"/>
    </source>
</evidence>
<evidence type="ECO:0000256" key="1">
    <source>
        <dbReference type="ARBA" id="ARBA00005995"/>
    </source>
</evidence>
<dbReference type="SUPFAM" id="SSF54373">
    <property type="entry name" value="FAD-linked reductases, C-terminal domain"/>
    <property type="match status" value="1"/>
</dbReference>
<comment type="similarity">
    <text evidence="1">Belongs to the flavin monoamine oxidase family.</text>
</comment>
<dbReference type="PANTHER" id="PTHR43563:SF1">
    <property type="entry name" value="AMINE OXIDASE [FLAVIN-CONTAINING] B"/>
    <property type="match status" value="1"/>
</dbReference>
<feature type="domain" description="Amine oxidase" evidence="3">
    <location>
        <begin position="16"/>
        <end position="83"/>
    </location>
</feature>
<protein>
    <submittedName>
        <fullName evidence="4">Amine oxidase</fullName>
    </submittedName>
</protein>
<evidence type="ECO:0000313" key="5">
    <source>
        <dbReference type="Proteomes" id="UP000286402"/>
    </source>
</evidence>
<evidence type="ECO:0000259" key="3">
    <source>
        <dbReference type="Pfam" id="PF01593"/>
    </source>
</evidence>
<dbReference type="InterPro" id="IPR050703">
    <property type="entry name" value="Flavin_MAO"/>
</dbReference>
<dbReference type="InterPro" id="IPR036188">
    <property type="entry name" value="FAD/NAD-bd_sf"/>
</dbReference>
<feature type="domain" description="Amine oxidase" evidence="3">
    <location>
        <begin position="101"/>
        <end position="351"/>
    </location>
</feature>
<dbReference type="RefSeq" id="WP_120333999.1">
    <property type="nucleotide sequence ID" value="NZ_MCAQ01000012.1"/>
</dbReference>
<organism evidence="4 5">
    <name type="scientific">Sphingobacterium siyangense</name>
    <dbReference type="NCBI Taxonomy" id="459529"/>
    <lineage>
        <taxon>Bacteria</taxon>
        <taxon>Pseudomonadati</taxon>
        <taxon>Bacteroidota</taxon>
        <taxon>Sphingobacteriia</taxon>
        <taxon>Sphingobacteriales</taxon>
        <taxon>Sphingobacteriaceae</taxon>
        <taxon>Sphingobacterium</taxon>
    </lineage>
</organism>
<dbReference type="InterPro" id="IPR002937">
    <property type="entry name" value="Amino_oxidase"/>
</dbReference>
<gene>
    <name evidence="4" type="ORF">BCY89_04035</name>
</gene>
<dbReference type="PANTHER" id="PTHR43563">
    <property type="entry name" value="AMINE OXIDASE"/>
    <property type="match status" value="1"/>
</dbReference>
<name>A0A420FV90_9SPHI</name>
<dbReference type="AlphaFoldDB" id="A0A420FV90"/>
<dbReference type="EMBL" id="MCAQ01000012">
    <property type="protein sequence ID" value="RKF36851.1"/>
    <property type="molecule type" value="Genomic_DNA"/>
</dbReference>
<dbReference type="Pfam" id="PF01593">
    <property type="entry name" value="Amino_oxidase"/>
    <property type="match status" value="2"/>
</dbReference>
<keyword evidence="5" id="KW-1185">Reference proteome</keyword>
<keyword evidence="2" id="KW-0472">Membrane</keyword>
<dbReference type="Proteomes" id="UP000286402">
    <property type="component" value="Unassembled WGS sequence"/>
</dbReference>
<proteinExistence type="inferred from homology"/>
<keyword evidence="2" id="KW-1133">Transmembrane helix</keyword>
<keyword evidence="2" id="KW-0812">Transmembrane</keyword>
<dbReference type="Gene3D" id="3.50.50.60">
    <property type="entry name" value="FAD/NAD(P)-binding domain"/>
    <property type="match status" value="2"/>
</dbReference>
<dbReference type="SUPFAM" id="SSF51905">
    <property type="entry name" value="FAD/NAD(P)-binding domain"/>
    <property type="match status" value="1"/>
</dbReference>
<dbReference type="GO" id="GO:0016491">
    <property type="term" value="F:oxidoreductase activity"/>
    <property type="evidence" value="ECO:0007669"/>
    <property type="project" value="InterPro"/>
</dbReference>